<name>A0AAP2GX50_9BACT</name>
<accession>A0AAP2GX50</accession>
<organism evidence="1 2">
    <name type="scientific">Dawidia cretensis</name>
    <dbReference type="NCBI Taxonomy" id="2782350"/>
    <lineage>
        <taxon>Bacteria</taxon>
        <taxon>Pseudomonadati</taxon>
        <taxon>Bacteroidota</taxon>
        <taxon>Cytophagia</taxon>
        <taxon>Cytophagales</taxon>
        <taxon>Chryseotaleaceae</taxon>
        <taxon>Dawidia</taxon>
    </lineage>
</organism>
<comment type="caution">
    <text evidence="1">The sequence shown here is derived from an EMBL/GenBank/DDBJ whole genome shotgun (WGS) entry which is preliminary data.</text>
</comment>
<evidence type="ECO:0000313" key="1">
    <source>
        <dbReference type="EMBL" id="MBT1712152.1"/>
    </source>
</evidence>
<keyword evidence="2" id="KW-1185">Reference proteome</keyword>
<evidence type="ECO:0000313" key="2">
    <source>
        <dbReference type="Proteomes" id="UP001319080"/>
    </source>
</evidence>
<reference evidence="1 2" key="1">
    <citation type="submission" date="2021-05" db="EMBL/GenBank/DDBJ databases">
        <title>A Polyphasic approach of four new species of the genus Ohtaekwangia: Ohtaekwangia histidinii sp. nov., Ohtaekwangia cretensis sp. nov., Ohtaekwangia indiensis sp. nov., Ohtaekwangia reichenbachii sp. nov. from diverse environment.</title>
        <authorList>
            <person name="Octaviana S."/>
        </authorList>
    </citation>
    <scope>NUCLEOTIDE SEQUENCE [LARGE SCALE GENOMIC DNA]</scope>
    <source>
        <strain evidence="1 2">PWU5</strain>
    </source>
</reference>
<dbReference type="RefSeq" id="WP_254087719.1">
    <property type="nucleotide sequence ID" value="NZ_JAHESE010000052.1"/>
</dbReference>
<proteinExistence type="predicted"/>
<sequence>MTWNDYKRCLTLRYDQFIAEHQIRENQIDKDVRYEKITDVDRVQLGDGQYFYFKGDELKLIYLSAGKLASKLWEEFKSGAEAGASRTVVRSRAGKTSNQIVFSEQGITASVQGSDVDFIEIYPPQSLEDYQATIYREPKPFIR</sequence>
<protein>
    <submittedName>
        <fullName evidence="1">Uncharacterized protein</fullName>
    </submittedName>
</protein>
<dbReference type="EMBL" id="JAHESE010000052">
    <property type="protein sequence ID" value="MBT1712152.1"/>
    <property type="molecule type" value="Genomic_DNA"/>
</dbReference>
<gene>
    <name evidence="1" type="ORF">KK062_28180</name>
</gene>
<dbReference type="AlphaFoldDB" id="A0AAP2GX50"/>
<dbReference type="Proteomes" id="UP001319080">
    <property type="component" value="Unassembled WGS sequence"/>
</dbReference>